<comment type="subcellular location">
    <subcellularLocation>
        <location evidence="1">Membrane</location>
    </subcellularLocation>
</comment>
<proteinExistence type="inferred from homology"/>
<feature type="domain" description="COQ9 C-terminal" evidence="11">
    <location>
        <begin position="366"/>
        <end position="407"/>
    </location>
</feature>
<feature type="non-terminal residue" evidence="12">
    <location>
        <position position="1"/>
    </location>
</feature>
<evidence type="ECO:0000256" key="1">
    <source>
        <dbReference type="ARBA" id="ARBA00004370"/>
    </source>
</evidence>
<keyword evidence="4" id="KW-0813">Transport</keyword>
<evidence type="ECO:0000256" key="10">
    <source>
        <dbReference type="SAM" id="Phobius"/>
    </source>
</evidence>
<dbReference type="InterPro" id="IPR000440">
    <property type="entry name" value="NADH_UbQ/plastoQ_OxRdtase_su3"/>
</dbReference>
<dbReference type="PANTHER" id="PTHR11058:SF9">
    <property type="entry name" value="NADH-UBIQUINONE OXIDOREDUCTASE CHAIN 3"/>
    <property type="match status" value="1"/>
</dbReference>
<dbReference type="OrthoDB" id="154075at2759"/>
<reference evidence="12" key="1">
    <citation type="submission" date="2021-02" db="EMBL/GenBank/DDBJ databases">
        <authorList>
            <person name="Nowell W R."/>
        </authorList>
    </citation>
    <scope>NUCLEOTIDE SEQUENCE</scope>
</reference>
<evidence type="ECO:0000256" key="2">
    <source>
        <dbReference type="ARBA" id="ARBA00008472"/>
    </source>
</evidence>
<evidence type="ECO:0000256" key="7">
    <source>
        <dbReference type="ARBA" id="ARBA00023136"/>
    </source>
</evidence>
<dbReference type="EMBL" id="CAJNOW010009285">
    <property type="protein sequence ID" value="CAF1560321.1"/>
    <property type="molecule type" value="Genomic_DNA"/>
</dbReference>
<keyword evidence="5 10" id="KW-0812">Transmembrane</keyword>
<evidence type="ECO:0000256" key="5">
    <source>
        <dbReference type="ARBA" id="ARBA00022692"/>
    </source>
</evidence>
<dbReference type="InterPro" id="IPR013718">
    <property type="entry name" value="COQ9_C"/>
</dbReference>
<evidence type="ECO:0000256" key="3">
    <source>
        <dbReference type="ARBA" id="ARBA00021007"/>
    </source>
</evidence>
<dbReference type="PANTHER" id="PTHR11058">
    <property type="entry name" value="NADH-UBIQUINONE OXIDOREDUCTASE CHAIN 3"/>
    <property type="match status" value="1"/>
</dbReference>
<evidence type="ECO:0000256" key="9">
    <source>
        <dbReference type="ARBA" id="ARBA00049551"/>
    </source>
</evidence>
<dbReference type="GO" id="GO:0030964">
    <property type="term" value="C:NADH dehydrogenase complex"/>
    <property type="evidence" value="ECO:0007669"/>
    <property type="project" value="TreeGrafter"/>
</dbReference>
<keyword evidence="6 10" id="KW-1133">Transmembrane helix</keyword>
<dbReference type="Gene3D" id="1.10.357.10">
    <property type="entry name" value="Tetracycline Repressor, domain 2"/>
    <property type="match status" value="1"/>
</dbReference>
<evidence type="ECO:0000313" key="12">
    <source>
        <dbReference type="EMBL" id="CAF1560321.1"/>
    </source>
</evidence>
<dbReference type="InterPro" id="IPR038430">
    <property type="entry name" value="NDAH_ubi_oxred_su3_sf"/>
</dbReference>
<comment type="catalytic activity">
    <reaction evidence="9">
        <text>a ubiquinone + NADH + 5 H(+)(in) = a ubiquinol + NAD(+) + 4 H(+)(out)</text>
        <dbReference type="Rhea" id="RHEA:29091"/>
        <dbReference type="Rhea" id="RHEA-COMP:9565"/>
        <dbReference type="Rhea" id="RHEA-COMP:9566"/>
        <dbReference type="ChEBI" id="CHEBI:15378"/>
        <dbReference type="ChEBI" id="CHEBI:16389"/>
        <dbReference type="ChEBI" id="CHEBI:17976"/>
        <dbReference type="ChEBI" id="CHEBI:57540"/>
        <dbReference type="ChEBI" id="CHEBI:57945"/>
        <dbReference type="EC" id="7.1.1.2"/>
    </reaction>
</comment>
<evidence type="ECO:0000256" key="6">
    <source>
        <dbReference type="ARBA" id="ARBA00022989"/>
    </source>
</evidence>
<dbReference type="GO" id="GO:0008137">
    <property type="term" value="F:NADH dehydrogenase (ubiquinone) activity"/>
    <property type="evidence" value="ECO:0007669"/>
    <property type="project" value="UniProtKB-EC"/>
</dbReference>
<evidence type="ECO:0000313" key="13">
    <source>
        <dbReference type="Proteomes" id="UP000663834"/>
    </source>
</evidence>
<dbReference type="AlphaFoldDB" id="A0A815XPB9"/>
<feature type="transmembrane region" description="Helical" evidence="10">
    <location>
        <begin position="235"/>
        <end position="256"/>
    </location>
</feature>
<accession>A0A815XPB9</accession>
<dbReference type="Pfam" id="PF00507">
    <property type="entry name" value="Oxidored_q4"/>
    <property type="match status" value="1"/>
</dbReference>
<feature type="non-terminal residue" evidence="12">
    <location>
        <position position="415"/>
    </location>
</feature>
<evidence type="ECO:0000256" key="8">
    <source>
        <dbReference type="ARBA" id="ARBA00031029"/>
    </source>
</evidence>
<dbReference type="Pfam" id="PF08511">
    <property type="entry name" value="COQ9"/>
    <property type="match status" value="1"/>
</dbReference>
<feature type="transmembrane region" description="Helical" evidence="10">
    <location>
        <begin position="208"/>
        <end position="229"/>
    </location>
</feature>
<dbReference type="Proteomes" id="UP000663834">
    <property type="component" value="Unassembled WGS sequence"/>
</dbReference>
<gene>
    <name evidence="12" type="ORF">KQP761_LOCUS18320</name>
</gene>
<evidence type="ECO:0000259" key="11">
    <source>
        <dbReference type="Pfam" id="PF08511"/>
    </source>
</evidence>
<organism evidence="12 13">
    <name type="scientific">Rotaria magnacalcarata</name>
    <dbReference type="NCBI Taxonomy" id="392030"/>
    <lineage>
        <taxon>Eukaryota</taxon>
        <taxon>Metazoa</taxon>
        <taxon>Spiralia</taxon>
        <taxon>Gnathifera</taxon>
        <taxon>Rotifera</taxon>
        <taxon>Eurotatoria</taxon>
        <taxon>Bdelloidea</taxon>
        <taxon>Philodinida</taxon>
        <taxon>Philodinidae</taxon>
        <taxon>Rotaria</taxon>
    </lineage>
</organism>
<evidence type="ECO:0000256" key="4">
    <source>
        <dbReference type="ARBA" id="ARBA00022448"/>
    </source>
</evidence>
<dbReference type="Gene3D" id="1.20.58.1610">
    <property type="entry name" value="NADH:ubiquinone/plastoquinone oxidoreductase, chain 3"/>
    <property type="match status" value="1"/>
</dbReference>
<sequence length="415" mass="48134">MAINYKKIFFSLSEITDFNAKLKIMIDSILTFVKYDISIMPVNVKQRNLPSKENKAYKNWLLNAPKMTIIEVVTGVVPNEEGKKNAKNGIVNITVNNKIKRVKIDYKNDLLEDDILVIENILSDLMFDYYEPRLIENREMREQNRIGVMQSQQGIFANVNQHVRHVGIILLVIPFITTKIRSEKNKLDQYECGVEPLNGPRMQFEIQFYLVGMIFVIFDIEISLLMPWALNIQSLGVAIFTFAMVFIFILAAGLTYEWKKEASLFDTNLDDAFIKSFLQKNNIEYGVFLLLFPSGQKDIIKFLIEIWNENLLKKYDGEGLRFSEKVEKILNLKVEIALENEKLFGNIFRTLLNVCNADLTLEMINKDVNFILNLAGDKSTDFTYYTKRFTLGTVYSSVFFVAFRTKNLIKTKIFI</sequence>
<protein>
    <recommendedName>
        <fullName evidence="3">NADH-ubiquinone oxidoreductase chain 3</fullName>
    </recommendedName>
    <alternativeName>
        <fullName evidence="8">NADH dehydrogenase subunit 3</fullName>
    </alternativeName>
</protein>
<name>A0A815XPB9_9BILA</name>
<comment type="similarity">
    <text evidence="2">Belongs to the complex I subunit 3 family.</text>
</comment>
<keyword evidence="7 10" id="KW-0472">Membrane</keyword>
<comment type="caution">
    <text evidence="12">The sequence shown here is derived from an EMBL/GenBank/DDBJ whole genome shotgun (WGS) entry which is preliminary data.</text>
</comment>